<keyword evidence="3" id="KW-0418">Kinase</keyword>
<protein>
    <submittedName>
        <fullName evidence="3 4">Serine threonine-protein kinase</fullName>
    </submittedName>
</protein>
<evidence type="ECO:0000259" key="2">
    <source>
        <dbReference type="Pfam" id="PF21787"/>
    </source>
</evidence>
<accession>B0WQQ7</accession>
<keyword evidence="5" id="KW-1185">Reference proteome</keyword>
<dbReference type="GO" id="GO:0016301">
    <property type="term" value="F:kinase activity"/>
    <property type="evidence" value="ECO:0007669"/>
    <property type="project" value="UniProtKB-KW"/>
</dbReference>
<organism>
    <name type="scientific">Culex quinquefasciatus</name>
    <name type="common">Southern house mosquito</name>
    <name type="synonym">Culex pungens</name>
    <dbReference type="NCBI Taxonomy" id="7176"/>
    <lineage>
        <taxon>Eukaryota</taxon>
        <taxon>Metazoa</taxon>
        <taxon>Ecdysozoa</taxon>
        <taxon>Arthropoda</taxon>
        <taxon>Hexapoda</taxon>
        <taxon>Insecta</taxon>
        <taxon>Pterygota</taxon>
        <taxon>Neoptera</taxon>
        <taxon>Endopterygota</taxon>
        <taxon>Diptera</taxon>
        <taxon>Nematocera</taxon>
        <taxon>Culicoidea</taxon>
        <taxon>Culicidae</taxon>
        <taxon>Culicinae</taxon>
        <taxon>Culicini</taxon>
        <taxon>Culex</taxon>
        <taxon>Culex</taxon>
    </lineage>
</organism>
<dbReference type="InterPro" id="IPR048365">
    <property type="entry name" value="TNP-like_RNaseH_N"/>
</dbReference>
<dbReference type="HOGENOM" id="CLU_290572_0_0_1"/>
<dbReference type="EMBL" id="DS232043">
    <property type="protein sequence ID" value="EDS32976.1"/>
    <property type="molecule type" value="Genomic_DNA"/>
</dbReference>
<name>B0WQQ7_CULQU</name>
<dbReference type="Proteomes" id="UP000002320">
    <property type="component" value="Unassembled WGS sequence"/>
</dbReference>
<feature type="domain" description="Transposable element P transposase-like RNase H" evidence="2">
    <location>
        <begin position="452"/>
        <end position="601"/>
    </location>
</feature>
<keyword evidence="1" id="KW-0175">Coiled coil</keyword>
<gene>
    <name evidence="4" type="primary">6041830</name>
    <name evidence="3" type="ORF">CpipJ_CPIJ009556</name>
</gene>
<evidence type="ECO:0000313" key="4">
    <source>
        <dbReference type="EnsemblMetazoa" id="CPIJ009556-PA"/>
    </source>
</evidence>
<dbReference type="EnsemblMetazoa" id="CPIJ009556-RA">
    <property type="protein sequence ID" value="CPIJ009556-PA"/>
    <property type="gene ID" value="CPIJ009556"/>
</dbReference>
<sequence length="1053" mass="120171">MDEEYLAYVPVAANERAEQVNLEEDDEIFEKYLARIPTVANKPNELEYLGRVPIVAYEQADQVDLEENEMDEEYLAYVPVVANERAEQVNLEEDDEIFEKYLARIPTAANKPNELEYLERVPIAADEPEDQVDFEDDEMVEYVAYVPIAADLSAGQVVSEQDDGMMEEYLAYVPIATNERADQVDLEETEMDGEYLAYVQIATNVPAGQVDSEQDELVENDEMVEEFLPRIPNAASGPVVQVVCEEEDIETTYYELECLADVPIDIELGGFPTVVNGSQIAQQHEISVVVNVIERAENVCGLCKHDDKDDQIDYKDMYRKASQENVELKKNEKILNKKLRKSNRKSAWRFKSMNKKDTQIKTLRRTQRTRDAAKLSDRKLLATLKKNPVLTNSLENTLWKPKGRRYTTSTKKFATTAYLAGPAGYRQLTRSKILVLPGKRSIIRYNANVRQKPGTNMSLLDRLEAKTRHFSKRKRAVLLAIDGMAIKAELTYNAKTDTFHGFPDDGAKRKIEKNNPDILATEAISVVVSSLSKLDPSRWENGDTNKRFKMALSYYLAHHTLGSKTQLKVLKEIVSCLRARSLFPIAITLDQCLTNMKMFREGGATQKRPFLKIDGEQVAVIFDPPHLLKSARNMLYKHNAVFQDEIYAVSATSNNYLNWTRSTFLDFVQAVRTLSGSTGSGIRFLIRSNDMTVDAKLTAEYAEFHDKLFDSMNSKSIHLAKPFRSAITDDSCYWDFLREAKTILKDMYYTPNTCFSPTLAADESRALTAVQRKPNYIFGFISNINAIEWMWPKLKDEFGFSELCTNFLNADTVENHNSEVRRRCGRNDAPNSAQFGASFKYAAIAVNEKLVEGTNIEADGAKPLIEDIEFNSKRNQVEQPACDYNDEPLDDEYERTYSAKELNGLMFIVGYAVLKIQHKSCRERLCQKGDEISPDHPLYAFCKLKRCSAYPSSLLYKIGLRVFNAFNQKFRAFLYECRQAVKTRLKTFVDYDTYSGETCRKCFDIVVDKLYNTLIQGFLKKAKNTHKRKTAAKKAATAAKRNRKAFRMQLPLK</sequence>
<dbReference type="AlphaFoldDB" id="B0WQQ7"/>
<dbReference type="InParanoid" id="B0WQQ7"/>
<proteinExistence type="predicted"/>
<evidence type="ECO:0000313" key="5">
    <source>
        <dbReference type="Proteomes" id="UP000002320"/>
    </source>
</evidence>
<dbReference type="Pfam" id="PF21787">
    <property type="entry name" value="TNP-like_RNaseH_N"/>
    <property type="match status" value="1"/>
</dbReference>
<evidence type="ECO:0000256" key="1">
    <source>
        <dbReference type="SAM" id="Coils"/>
    </source>
</evidence>
<reference evidence="4" key="2">
    <citation type="submission" date="2020-05" db="UniProtKB">
        <authorList>
            <consortium name="EnsemblMetazoa"/>
        </authorList>
    </citation>
    <scope>IDENTIFICATION</scope>
    <source>
        <strain evidence="4">JHB</strain>
    </source>
</reference>
<dbReference type="OrthoDB" id="7765135at2759"/>
<evidence type="ECO:0000313" key="3">
    <source>
        <dbReference type="EMBL" id="EDS32976.1"/>
    </source>
</evidence>
<feature type="coiled-coil region" evidence="1">
    <location>
        <begin position="318"/>
        <end position="345"/>
    </location>
</feature>
<keyword evidence="3" id="KW-0808">Transferase</keyword>
<dbReference type="KEGG" id="cqu:CpipJ_CPIJ009556"/>
<dbReference type="VEuPathDB" id="VectorBase:CPIJ009556"/>
<dbReference type="eggNOG" id="ENOG502S6P4">
    <property type="taxonomic scope" value="Eukaryota"/>
</dbReference>
<reference evidence="3" key="1">
    <citation type="submission" date="2007-03" db="EMBL/GenBank/DDBJ databases">
        <title>Annotation of Culex pipiens quinquefasciatus.</title>
        <authorList>
            <consortium name="The Broad Institute Genome Sequencing Platform"/>
            <person name="Atkinson P.W."/>
            <person name="Hemingway J."/>
            <person name="Christensen B.M."/>
            <person name="Higgs S."/>
            <person name="Kodira C."/>
            <person name="Hannick L."/>
            <person name="Megy K."/>
            <person name="O'Leary S."/>
            <person name="Pearson M."/>
            <person name="Haas B.J."/>
            <person name="Mauceli E."/>
            <person name="Wortman J.R."/>
            <person name="Lee N.H."/>
            <person name="Guigo R."/>
            <person name="Stanke M."/>
            <person name="Alvarado L."/>
            <person name="Amedeo P."/>
            <person name="Antoine C.H."/>
            <person name="Arensburger P."/>
            <person name="Bidwell S.L."/>
            <person name="Crawford M."/>
            <person name="Camaro F."/>
            <person name="Devon K."/>
            <person name="Engels R."/>
            <person name="Hammond M."/>
            <person name="Howarth C."/>
            <person name="Koehrsen M."/>
            <person name="Lawson D."/>
            <person name="Montgomery P."/>
            <person name="Nene V."/>
            <person name="Nusbaum C."/>
            <person name="Puiu D."/>
            <person name="Romero-Severson J."/>
            <person name="Severson D.W."/>
            <person name="Shumway M."/>
            <person name="Sisk P."/>
            <person name="Stolte C."/>
            <person name="Zeng Q."/>
            <person name="Eisenstadt E."/>
            <person name="Fraser-Liggett C."/>
            <person name="Strausberg R."/>
            <person name="Galagan J."/>
            <person name="Birren B."/>
            <person name="Collins F.H."/>
        </authorList>
    </citation>
    <scope>NUCLEOTIDE SEQUENCE [LARGE SCALE GENOMIC DNA]</scope>
    <source>
        <strain evidence="3">JHB</strain>
    </source>
</reference>
<dbReference type="VEuPathDB" id="VectorBase:CQUJHB011648"/>